<organism evidence="4 5">
    <name type="scientific">Lacipirellula parvula</name>
    <dbReference type="NCBI Taxonomy" id="2650471"/>
    <lineage>
        <taxon>Bacteria</taxon>
        <taxon>Pseudomonadati</taxon>
        <taxon>Planctomycetota</taxon>
        <taxon>Planctomycetia</taxon>
        <taxon>Pirellulales</taxon>
        <taxon>Lacipirellulaceae</taxon>
        <taxon>Lacipirellula</taxon>
    </lineage>
</organism>
<dbReference type="EMBL" id="AP021861">
    <property type="protein sequence ID" value="BBO36567.1"/>
    <property type="molecule type" value="Genomic_DNA"/>
</dbReference>
<keyword evidence="1 2" id="KW-0732">Signal</keyword>
<dbReference type="AlphaFoldDB" id="A0A5K7XK71"/>
<dbReference type="Gene3D" id="3.40.50.1820">
    <property type="entry name" value="alpha/beta hydrolase"/>
    <property type="match status" value="1"/>
</dbReference>
<gene>
    <name evidence="4" type="ORF">PLANPX_6179</name>
</gene>
<dbReference type="PANTHER" id="PTHR43037">
    <property type="entry name" value="UNNAMED PRODUCT-RELATED"/>
    <property type="match status" value="1"/>
</dbReference>
<sequence length="270" mass="29912">MLTFRRRLFLCVALLALSPTLPMNAQSPAAPAVTNADLFEALEFKGADGEVLKYRLLKPIDFDAKAKEKYPLVLFLHGAGERGDDNERQLIWGGKELGDETLRRRYPAFVLVPQCPNDAVWAQIRWNGDEAKPDKMSGPLGLSLELIESLKKEYPIDENRLYAVGLSMGGFGTWDLLERKPGYLAAAVPICGGGDPKNVGAYKSTPIWVFHGDADDVIKPELSREMIAALKAAGGTPIYTEYPGVGHNSWSPTFENRGTWDWLFAQRKSD</sequence>
<proteinExistence type="predicted"/>
<evidence type="ECO:0000256" key="1">
    <source>
        <dbReference type="ARBA" id="ARBA00022729"/>
    </source>
</evidence>
<dbReference type="KEGG" id="lpav:PLANPX_6179"/>
<accession>A0A5K7XK71</accession>
<evidence type="ECO:0000256" key="2">
    <source>
        <dbReference type="SAM" id="SignalP"/>
    </source>
</evidence>
<feature type="chain" id="PRO_5024955121" description="Dienelactone hydrolase domain-containing protein" evidence="2">
    <location>
        <begin position="26"/>
        <end position="270"/>
    </location>
</feature>
<dbReference type="GO" id="GO:0016787">
    <property type="term" value="F:hydrolase activity"/>
    <property type="evidence" value="ECO:0007669"/>
    <property type="project" value="InterPro"/>
</dbReference>
<reference evidence="5" key="1">
    <citation type="submission" date="2019-10" db="EMBL/GenBank/DDBJ databases">
        <title>Lacipirellula parvula gen. nov., sp. nov., representing a lineage of planctomycetes widespread in freshwater anoxic habitats, and description of the family Lacipirellulaceae.</title>
        <authorList>
            <person name="Dedysh S.N."/>
            <person name="Kulichevskaya I.S."/>
            <person name="Beletsky A.V."/>
            <person name="Rakitin A.L."/>
            <person name="Mardanov A.V."/>
            <person name="Ivanova A.A."/>
            <person name="Saltykova V.X."/>
            <person name="Rijpstra W.I.C."/>
            <person name="Sinninghe Damste J.S."/>
            <person name="Ravin N.V."/>
        </authorList>
    </citation>
    <scope>NUCLEOTIDE SEQUENCE [LARGE SCALE GENOMIC DNA]</scope>
    <source>
        <strain evidence="5">PX69</strain>
    </source>
</reference>
<dbReference type="PANTHER" id="PTHR43037:SF1">
    <property type="entry name" value="BLL1128 PROTEIN"/>
    <property type="match status" value="1"/>
</dbReference>
<name>A0A5K7XK71_9BACT</name>
<keyword evidence="5" id="KW-1185">Reference proteome</keyword>
<dbReference type="Proteomes" id="UP000326837">
    <property type="component" value="Chromosome"/>
</dbReference>
<dbReference type="InterPro" id="IPR002925">
    <property type="entry name" value="Dienelactn_hydro"/>
</dbReference>
<evidence type="ECO:0000313" key="4">
    <source>
        <dbReference type="EMBL" id="BBO36567.1"/>
    </source>
</evidence>
<evidence type="ECO:0000313" key="5">
    <source>
        <dbReference type="Proteomes" id="UP000326837"/>
    </source>
</evidence>
<dbReference type="InterPro" id="IPR029058">
    <property type="entry name" value="AB_hydrolase_fold"/>
</dbReference>
<evidence type="ECO:0000259" key="3">
    <source>
        <dbReference type="Pfam" id="PF01738"/>
    </source>
</evidence>
<dbReference type="Pfam" id="PF01738">
    <property type="entry name" value="DLH"/>
    <property type="match status" value="1"/>
</dbReference>
<feature type="signal peptide" evidence="2">
    <location>
        <begin position="1"/>
        <end position="25"/>
    </location>
</feature>
<feature type="domain" description="Dienelactone hydrolase" evidence="3">
    <location>
        <begin position="146"/>
        <end position="247"/>
    </location>
</feature>
<dbReference type="InterPro" id="IPR050955">
    <property type="entry name" value="Plant_Biomass_Hydrol_Est"/>
</dbReference>
<protein>
    <recommendedName>
        <fullName evidence="3">Dienelactone hydrolase domain-containing protein</fullName>
    </recommendedName>
</protein>
<dbReference type="SUPFAM" id="SSF53474">
    <property type="entry name" value="alpha/beta-Hydrolases"/>
    <property type="match status" value="1"/>
</dbReference>